<organism evidence="1 2">
    <name type="scientific">Candidatus Gemmiger avistercoris</name>
    <dbReference type="NCBI Taxonomy" id="2838606"/>
    <lineage>
        <taxon>Bacteria</taxon>
        <taxon>Bacillati</taxon>
        <taxon>Bacillota</taxon>
        <taxon>Clostridia</taxon>
        <taxon>Eubacteriales</taxon>
        <taxon>Gemmiger</taxon>
    </lineage>
</organism>
<dbReference type="Proteomes" id="UP000824105">
    <property type="component" value="Unassembled WGS sequence"/>
</dbReference>
<dbReference type="AlphaFoldDB" id="A0A9D2FKJ9"/>
<dbReference type="EMBL" id="DXBF01000055">
    <property type="protein sequence ID" value="HIZ62493.1"/>
    <property type="molecule type" value="Genomic_DNA"/>
</dbReference>
<reference evidence="1" key="2">
    <citation type="submission" date="2021-04" db="EMBL/GenBank/DDBJ databases">
        <authorList>
            <person name="Gilroy R."/>
        </authorList>
    </citation>
    <scope>NUCLEOTIDE SEQUENCE</scope>
    <source>
        <strain evidence="1">CHK188-11489</strain>
    </source>
</reference>
<gene>
    <name evidence="1" type="ORF">H9724_06985</name>
</gene>
<proteinExistence type="predicted"/>
<reference evidence="1" key="1">
    <citation type="journal article" date="2021" name="PeerJ">
        <title>Extensive microbial diversity within the chicken gut microbiome revealed by metagenomics and culture.</title>
        <authorList>
            <person name="Gilroy R."/>
            <person name="Ravi A."/>
            <person name="Getino M."/>
            <person name="Pursley I."/>
            <person name="Horton D.L."/>
            <person name="Alikhan N.F."/>
            <person name="Baker D."/>
            <person name="Gharbi K."/>
            <person name="Hall N."/>
            <person name="Watson M."/>
            <person name="Adriaenssens E.M."/>
            <person name="Foster-Nyarko E."/>
            <person name="Jarju S."/>
            <person name="Secka A."/>
            <person name="Antonio M."/>
            <person name="Oren A."/>
            <person name="Chaudhuri R.R."/>
            <person name="La Ragione R."/>
            <person name="Hildebrand F."/>
            <person name="Pallen M.J."/>
        </authorList>
    </citation>
    <scope>NUCLEOTIDE SEQUENCE</scope>
    <source>
        <strain evidence="1">CHK188-11489</strain>
    </source>
</reference>
<evidence type="ECO:0000313" key="2">
    <source>
        <dbReference type="Proteomes" id="UP000824105"/>
    </source>
</evidence>
<protein>
    <submittedName>
        <fullName evidence="1">Uncharacterized protein</fullName>
    </submittedName>
</protein>
<sequence length="135" mass="14709">MRKSRLFCQTVTLYHGDGAARRVKRTVLHGVYWQHGRRRTPAADGTAEGAVLLLVVPETSARYGSGYTLEPGDRLYPGEGPELDWDGWPAFVPGADPRVAVVQYVLPMERGGVLHHVEAGAWWTGSGTGAHSLTN</sequence>
<comment type="caution">
    <text evidence="1">The sequence shown here is derived from an EMBL/GenBank/DDBJ whole genome shotgun (WGS) entry which is preliminary data.</text>
</comment>
<name>A0A9D2FKJ9_9FIRM</name>
<evidence type="ECO:0000313" key="1">
    <source>
        <dbReference type="EMBL" id="HIZ62493.1"/>
    </source>
</evidence>
<accession>A0A9D2FKJ9</accession>